<dbReference type="PANTHER" id="PTHR33452">
    <property type="entry name" value="OXIDOREDUCTASE CATD-RELATED"/>
    <property type="match status" value="1"/>
</dbReference>
<evidence type="ECO:0000256" key="1">
    <source>
        <dbReference type="SAM" id="Phobius"/>
    </source>
</evidence>
<proteinExistence type="predicted"/>
<accession>A0A918VGA1</accession>
<dbReference type="Proteomes" id="UP000634660">
    <property type="component" value="Unassembled WGS sequence"/>
</dbReference>
<reference evidence="2" key="1">
    <citation type="journal article" date="2014" name="Int. J. Syst. Evol. Microbiol.">
        <title>Complete genome sequence of Corynebacterium casei LMG S-19264T (=DSM 44701T), isolated from a smear-ripened cheese.</title>
        <authorList>
            <consortium name="US DOE Joint Genome Institute (JGI-PGF)"/>
            <person name="Walter F."/>
            <person name="Albersmeier A."/>
            <person name="Kalinowski J."/>
            <person name="Ruckert C."/>
        </authorList>
    </citation>
    <scope>NUCLEOTIDE SEQUENCE</scope>
    <source>
        <strain evidence="2">JCM 4834</strain>
    </source>
</reference>
<feature type="transmembrane region" description="Helical" evidence="1">
    <location>
        <begin position="97"/>
        <end position="117"/>
    </location>
</feature>
<keyword evidence="1" id="KW-0812">Transmembrane</keyword>
<feature type="transmembrane region" description="Helical" evidence="1">
    <location>
        <begin position="48"/>
        <end position="77"/>
    </location>
</feature>
<dbReference type="PANTHER" id="PTHR33452:SF4">
    <property type="entry name" value="BLL4328 PROTEIN"/>
    <property type="match status" value="1"/>
</dbReference>
<protein>
    <recommendedName>
        <fullName evidence="4">DoxX family protein</fullName>
    </recommendedName>
</protein>
<dbReference type="GO" id="GO:0005886">
    <property type="term" value="C:plasma membrane"/>
    <property type="evidence" value="ECO:0007669"/>
    <property type="project" value="TreeGrafter"/>
</dbReference>
<organism evidence="2 3">
    <name type="scientific">Streptomyces subrutilus</name>
    <dbReference type="NCBI Taxonomy" id="36818"/>
    <lineage>
        <taxon>Bacteria</taxon>
        <taxon>Bacillati</taxon>
        <taxon>Actinomycetota</taxon>
        <taxon>Actinomycetes</taxon>
        <taxon>Kitasatosporales</taxon>
        <taxon>Streptomycetaceae</taxon>
        <taxon>Streptomyces</taxon>
    </lineage>
</organism>
<name>A0A918VGA1_9ACTN</name>
<evidence type="ECO:0008006" key="4">
    <source>
        <dbReference type="Google" id="ProtNLM"/>
    </source>
</evidence>
<dbReference type="InterPro" id="IPR051907">
    <property type="entry name" value="DoxX-like_oxidoreductase"/>
</dbReference>
<reference evidence="2" key="2">
    <citation type="submission" date="2020-09" db="EMBL/GenBank/DDBJ databases">
        <authorList>
            <person name="Sun Q."/>
            <person name="Ohkuma M."/>
        </authorList>
    </citation>
    <scope>NUCLEOTIDE SEQUENCE</scope>
    <source>
        <strain evidence="2">JCM 4834</strain>
    </source>
</reference>
<keyword evidence="1" id="KW-1133">Transmembrane helix</keyword>
<evidence type="ECO:0000313" key="2">
    <source>
        <dbReference type="EMBL" id="GGZ98781.1"/>
    </source>
</evidence>
<gene>
    <name evidence="2" type="ORF">GCM10010371_67980</name>
</gene>
<evidence type="ECO:0000313" key="3">
    <source>
        <dbReference type="Proteomes" id="UP000634660"/>
    </source>
</evidence>
<dbReference type="AlphaFoldDB" id="A0A918VGA1"/>
<dbReference type="RefSeq" id="WP_189829211.1">
    <property type="nucleotide sequence ID" value="NZ_BMVX01000049.1"/>
</dbReference>
<sequence length="138" mass="14627">MPHPPRPGDGHLLGLLRIVTGSLFACHGVAKLFGVIGDGPVPTGLWPYWWAGLIGLTGGALLIRPAAPLCSGVMAYAYFTEHQPDRLLPMQNDGELAVLYCWTFLALAVAAPTALSLRGARRHLAAALRPTKPRPAGT</sequence>
<comment type="caution">
    <text evidence="2">The sequence shown here is derived from an EMBL/GenBank/DDBJ whole genome shotgun (WGS) entry which is preliminary data.</text>
</comment>
<feature type="transmembrane region" description="Helical" evidence="1">
    <location>
        <begin position="12"/>
        <end position="36"/>
    </location>
</feature>
<keyword evidence="1" id="KW-0472">Membrane</keyword>
<dbReference type="EMBL" id="BMVX01000049">
    <property type="protein sequence ID" value="GGZ98781.1"/>
    <property type="molecule type" value="Genomic_DNA"/>
</dbReference>